<reference evidence="4 5" key="1">
    <citation type="submission" date="2024-09" db="EMBL/GenBank/DDBJ databases">
        <authorList>
            <person name="Zhang Z.-H."/>
        </authorList>
    </citation>
    <scope>NUCLEOTIDE SEQUENCE [LARGE SCALE GENOMIC DNA]</scope>
    <source>
        <strain evidence="4 5">HHTR114</strain>
    </source>
</reference>
<feature type="chain" id="PRO_5046635674" evidence="2">
    <location>
        <begin position="26"/>
        <end position="224"/>
    </location>
</feature>
<dbReference type="Gene3D" id="2.40.160.20">
    <property type="match status" value="1"/>
</dbReference>
<organism evidence="4 5">
    <name type="scientific">Hyphococcus aureus</name>
    <dbReference type="NCBI Taxonomy" id="2666033"/>
    <lineage>
        <taxon>Bacteria</taxon>
        <taxon>Pseudomonadati</taxon>
        <taxon>Pseudomonadota</taxon>
        <taxon>Alphaproteobacteria</taxon>
        <taxon>Parvularculales</taxon>
        <taxon>Parvularculaceae</taxon>
        <taxon>Hyphococcus</taxon>
    </lineage>
</organism>
<protein>
    <submittedName>
        <fullName evidence="4">Outer membrane protein</fullName>
    </submittedName>
</protein>
<keyword evidence="1 2" id="KW-0732">Signal</keyword>
<keyword evidence="5" id="KW-1185">Reference proteome</keyword>
<dbReference type="InterPro" id="IPR011250">
    <property type="entry name" value="OMP/PagP_B-barrel"/>
</dbReference>
<comment type="caution">
    <text evidence="4">The sequence shown here is derived from an EMBL/GenBank/DDBJ whole genome shotgun (WGS) entry which is preliminary data.</text>
</comment>
<accession>A0ABW1KUF2</accession>
<dbReference type="EMBL" id="JBHPON010000001">
    <property type="protein sequence ID" value="MFC6034691.1"/>
    <property type="molecule type" value="Genomic_DNA"/>
</dbReference>
<name>A0ABW1KUF2_9PROT</name>
<evidence type="ECO:0000259" key="3">
    <source>
        <dbReference type="Pfam" id="PF13505"/>
    </source>
</evidence>
<evidence type="ECO:0000256" key="1">
    <source>
        <dbReference type="ARBA" id="ARBA00022729"/>
    </source>
</evidence>
<dbReference type="InterPro" id="IPR027385">
    <property type="entry name" value="Beta-barrel_OMP"/>
</dbReference>
<dbReference type="SUPFAM" id="SSF56925">
    <property type="entry name" value="OMPA-like"/>
    <property type="match status" value="1"/>
</dbReference>
<dbReference type="RefSeq" id="WP_379879968.1">
    <property type="nucleotide sequence ID" value="NZ_JBHPON010000001.1"/>
</dbReference>
<feature type="domain" description="Outer membrane protein beta-barrel" evidence="3">
    <location>
        <begin position="14"/>
        <end position="220"/>
    </location>
</feature>
<evidence type="ECO:0000313" key="5">
    <source>
        <dbReference type="Proteomes" id="UP001596116"/>
    </source>
</evidence>
<dbReference type="Pfam" id="PF13505">
    <property type="entry name" value="OMP_b-brl"/>
    <property type="match status" value="1"/>
</dbReference>
<sequence>MKNGFAFHSVIAGLAALSISGGASAQDEPAKDGAYIRLGVGATFLGEREREFAYPGVVFALTPPNEDVTDYGTGKTFAAALGFDYADGIRTELEYRYASSPEDTLTQVGGLFDGIVSEVDGEMKAHLLMTNFFFDFANSSPLTPFVGGGVGGAFVTNQFDERDAALALQGRAGVSLEMGTGFSADFEYIYLRTNDLEFSDRIDFVVADDRYQASSVMVSLRRRF</sequence>
<evidence type="ECO:0000313" key="4">
    <source>
        <dbReference type="EMBL" id="MFC6034691.1"/>
    </source>
</evidence>
<proteinExistence type="predicted"/>
<evidence type="ECO:0000256" key="2">
    <source>
        <dbReference type="SAM" id="SignalP"/>
    </source>
</evidence>
<feature type="signal peptide" evidence="2">
    <location>
        <begin position="1"/>
        <end position="25"/>
    </location>
</feature>
<dbReference type="Proteomes" id="UP001596116">
    <property type="component" value="Unassembled WGS sequence"/>
</dbReference>
<gene>
    <name evidence="4" type="ORF">ACFMB1_04000</name>
</gene>